<keyword evidence="1" id="KW-0378">Hydrolase</keyword>
<dbReference type="OrthoDB" id="4781at2759"/>
<dbReference type="InterPro" id="IPR013320">
    <property type="entry name" value="ConA-like_dom_sf"/>
</dbReference>
<feature type="signal peptide" evidence="4">
    <location>
        <begin position="1"/>
        <end position="20"/>
    </location>
</feature>
<dbReference type="PROSITE" id="PS51762">
    <property type="entry name" value="GH16_2"/>
    <property type="match status" value="1"/>
</dbReference>
<organism evidence="6 7">
    <name type="scientific">Coemansia brasiliensis</name>
    <dbReference type="NCBI Taxonomy" id="2650707"/>
    <lineage>
        <taxon>Eukaryota</taxon>
        <taxon>Fungi</taxon>
        <taxon>Fungi incertae sedis</taxon>
        <taxon>Zoopagomycota</taxon>
        <taxon>Kickxellomycotina</taxon>
        <taxon>Kickxellomycetes</taxon>
        <taxon>Kickxellales</taxon>
        <taxon>Kickxellaceae</taxon>
        <taxon>Coemansia</taxon>
    </lineage>
</organism>
<dbReference type="GO" id="GO:0005975">
    <property type="term" value="P:carbohydrate metabolic process"/>
    <property type="evidence" value="ECO:0007669"/>
    <property type="project" value="InterPro"/>
</dbReference>
<proteinExistence type="predicted"/>
<dbReference type="Gene3D" id="2.60.120.200">
    <property type="match status" value="1"/>
</dbReference>
<evidence type="ECO:0000256" key="2">
    <source>
        <dbReference type="ARBA" id="ARBA00023295"/>
    </source>
</evidence>
<evidence type="ECO:0000256" key="4">
    <source>
        <dbReference type="SAM" id="SignalP"/>
    </source>
</evidence>
<dbReference type="InterPro" id="IPR000757">
    <property type="entry name" value="Beta-glucanase-like"/>
</dbReference>
<evidence type="ECO:0000256" key="1">
    <source>
        <dbReference type="ARBA" id="ARBA00022801"/>
    </source>
</evidence>
<name>A0A9W8LXH9_9FUNG</name>
<dbReference type="AlphaFoldDB" id="A0A9W8LXH9"/>
<dbReference type="Pfam" id="PF00722">
    <property type="entry name" value="Glyco_hydro_16"/>
    <property type="match status" value="1"/>
</dbReference>
<feature type="region of interest" description="Disordered" evidence="3">
    <location>
        <begin position="93"/>
        <end position="156"/>
    </location>
</feature>
<evidence type="ECO:0000313" key="7">
    <source>
        <dbReference type="Proteomes" id="UP001139887"/>
    </source>
</evidence>
<dbReference type="PANTHER" id="PTHR31062">
    <property type="entry name" value="XYLOGLUCAN ENDOTRANSGLUCOSYLASE/HYDROLASE PROTEIN 8-RELATED"/>
    <property type="match status" value="1"/>
</dbReference>
<dbReference type="Proteomes" id="UP001139887">
    <property type="component" value="Unassembled WGS sequence"/>
</dbReference>
<dbReference type="GO" id="GO:0004553">
    <property type="term" value="F:hydrolase activity, hydrolyzing O-glycosyl compounds"/>
    <property type="evidence" value="ECO:0007669"/>
    <property type="project" value="InterPro"/>
</dbReference>
<evidence type="ECO:0000313" key="6">
    <source>
        <dbReference type="EMBL" id="KAJ2846023.1"/>
    </source>
</evidence>
<evidence type="ECO:0000256" key="3">
    <source>
        <dbReference type="SAM" id="MobiDB-lite"/>
    </source>
</evidence>
<dbReference type="EMBL" id="JANBUW010000643">
    <property type="protein sequence ID" value="KAJ2846023.1"/>
    <property type="molecule type" value="Genomic_DNA"/>
</dbReference>
<protein>
    <submittedName>
        <fullName evidence="6">Glycosidase CRH2</fullName>
    </submittedName>
</protein>
<feature type="compositionally biased region" description="Basic and acidic residues" evidence="3">
    <location>
        <begin position="127"/>
        <end position="142"/>
    </location>
</feature>
<dbReference type="InterPro" id="IPR044791">
    <property type="entry name" value="Beta-glucanase/XTH"/>
</dbReference>
<sequence length="360" mass="39874">MVCTVLFCILLLSLPYSSRADNGLGVCLRQVFFGQDVYNDPYTPNERIVSKLYSGSHRYNAFYGRDTDGNGLETLVPANDGFINLSDFFNGGNSNENEATSSSSSTKPTPESTSTPTPTSLESTSSSEHESSSSETSSKEENGATGSPSQEPSGKAYTCKSEFIDFSQSDAMSKFSFVWCPQNAIQTDNSVKWVLTQACGTTMVYPWDFKQGRVEARIRIGAGSGVVTALLLLGPPPSDEIDFEWVGKDTTSVQTMYYYQAHRVVAMPLVFTVDQANGQDLSNTFQNYAIELHEDKVEWFFNGKSIRVLQKENKYFPSDATRARMGIWDGTQTSGWAGTVDWSKGQFTAEMQWFNFTPFC</sequence>
<evidence type="ECO:0000259" key="5">
    <source>
        <dbReference type="PROSITE" id="PS51762"/>
    </source>
</evidence>
<keyword evidence="7" id="KW-1185">Reference proteome</keyword>
<feature type="chain" id="PRO_5040892693" evidence="4">
    <location>
        <begin position="21"/>
        <end position="360"/>
    </location>
</feature>
<comment type="caution">
    <text evidence="6">The sequence shown here is derived from an EMBL/GenBank/DDBJ whole genome shotgun (WGS) entry which is preliminary data.</text>
</comment>
<accession>A0A9W8LXH9</accession>
<keyword evidence="2 6" id="KW-0326">Glycosidase</keyword>
<feature type="compositionally biased region" description="Low complexity" evidence="3">
    <location>
        <begin position="93"/>
        <end position="126"/>
    </location>
</feature>
<feature type="domain" description="GH16" evidence="5">
    <location>
        <begin position="110"/>
        <end position="351"/>
    </location>
</feature>
<gene>
    <name evidence="6" type="primary">UTR2_4</name>
    <name evidence="6" type="ORF">IWW36_004545</name>
</gene>
<dbReference type="SUPFAM" id="SSF49899">
    <property type="entry name" value="Concanavalin A-like lectins/glucanases"/>
    <property type="match status" value="1"/>
</dbReference>
<reference evidence="6" key="1">
    <citation type="submission" date="2022-07" db="EMBL/GenBank/DDBJ databases">
        <title>Phylogenomic reconstructions and comparative analyses of Kickxellomycotina fungi.</title>
        <authorList>
            <person name="Reynolds N.K."/>
            <person name="Stajich J.E."/>
            <person name="Barry K."/>
            <person name="Grigoriev I.V."/>
            <person name="Crous P."/>
            <person name="Smith M.E."/>
        </authorList>
    </citation>
    <scope>NUCLEOTIDE SEQUENCE</scope>
    <source>
        <strain evidence="6">NRRL 1566</strain>
    </source>
</reference>
<keyword evidence="4" id="KW-0732">Signal</keyword>